<sequence>MVRLLILVHAPRSGIARHPPIPLSYPPTLLRYRRGRLHVSPTILRTTHLSLPQGREHRDTP</sequence>
<evidence type="ECO:0000313" key="2">
    <source>
        <dbReference type="Proteomes" id="UP000663419"/>
    </source>
</evidence>
<name>A0A8A1LPD7_AJEC8</name>
<protein>
    <submittedName>
        <fullName evidence="1">Uncharacterized protein</fullName>
    </submittedName>
</protein>
<reference evidence="1" key="1">
    <citation type="submission" date="2021-01" db="EMBL/GenBank/DDBJ databases">
        <title>Chromosome-level genome assembly of a human fungal pathogen reveals clustering of transcriptionally co-regulated genes.</title>
        <authorList>
            <person name="Voorhies M."/>
            <person name="Cohen S."/>
            <person name="Shea T.P."/>
            <person name="Petrus S."/>
            <person name="Munoz J.F."/>
            <person name="Poplawski S."/>
            <person name="Goldman W.E."/>
            <person name="Michael T."/>
            <person name="Cuomo C.A."/>
            <person name="Sil A."/>
            <person name="Beyhan S."/>
        </authorList>
    </citation>
    <scope>NUCLEOTIDE SEQUENCE</scope>
    <source>
        <strain evidence="1">H88</strain>
    </source>
</reference>
<dbReference type="AlphaFoldDB" id="A0A8A1LPD7"/>
<dbReference type="Proteomes" id="UP000663419">
    <property type="component" value="Chromosome 4"/>
</dbReference>
<organism evidence="1 2">
    <name type="scientific">Ajellomyces capsulatus (strain H88)</name>
    <name type="common">Darling's disease fungus</name>
    <name type="synonym">Histoplasma capsulatum</name>
    <dbReference type="NCBI Taxonomy" id="544711"/>
    <lineage>
        <taxon>Eukaryota</taxon>
        <taxon>Fungi</taxon>
        <taxon>Dikarya</taxon>
        <taxon>Ascomycota</taxon>
        <taxon>Pezizomycotina</taxon>
        <taxon>Eurotiomycetes</taxon>
        <taxon>Eurotiomycetidae</taxon>
        <taxon>Onygenales</taxon>
        <taxon>Ajellomycetaceae</taxon>
        <taxon>Histoplasma</taxon>
    </lineage>
</organism>
<gene>
    <name evidence="1" type="ORF">I7I53_02699</name>
</gene>
<proteinExistence type="predicted"/>
<evidence type="ECO:0000313" key="1">
    <source>
        <dbReference type="EMBL" id="QSS54965.1"/>
    </source>
</evidence>
<accession>A0A8A1LPD7</accession>
<dbReference type="VEuPathDB" id="FungiDB:I7I53_02699"/>
<dbReference type="EMBL" id="CP069105">
    <property type="protein sequence ID" value="QSS54965.1"/>
    <property type="molecule type" value="Genomic_DNA"/>
</dbReference>